<dbReference type="EMBL" id="JRNR01000093">
    <property type="protein sequence ID" value="KGF48486.1"/>
    <property type="molecule type" value="Genomic_DNA"/>
</dbReference>
<feature type="repeat" description="TPR" evidence="1">
    <location>
        <begin position="244"/>
        <end position="277"/>
    </location>
</feature>
<evidence type="ECO:0000313" key="3">
    <source>
        <dbReference type="EMBL" id="KGF48486.1"/>
    </source>
</evidence>
<keyword evidence="2" id="KW-0732">Signal</keyword>
<evidence type="ECO:0000313" key="4">
    <source>
        <dbReference type="Proteomes" id="UP000029538"/>
    </source>
</evidence>
<comment type="caution">
    <text evidence="3">The sequence shown here is derived from an EMBL/GenBank/DDBJ whole genome shotgun (WGS) entry which is preliminary data.</text>
</comment>
<dbReference type="SMART" id="SM00028">
    <property type="entry name" value="TPR"/>
    <property type="match status" value="2"/>
</dbReference>
<feature type="signal peptide" evidence="2">
    <location>
        <begin position="1"/>
        <end position="19"/>
    </location>
</feature>
<sequence>MRRVLTFILFFIFCLVTQAQDNRSNAADFNKKANQAFNIVHSNSNRDSLTIYQAVINGVDYSLKSDEYDRMPNRRGKVKPEFEDDNAIRVATLYPMLIDAGLFLIKSNYTTQDGIKAWELYLTARNNPLVADIADESGIAAYYLAYNYLKSRNFRLADKYADLAMQYDETVQSAVEVKAACMREQMKTAEDSMQYLAVLEKLYETEPTNQKYFSWIMSFYQHPTQRFNIERFIDHLLMNDAKSAVSWILKGEIAMQAGRWEEAIEAYKMADEISPELIPIPFNIGVCLNMKGIEMRNEVLEKKKKGELASDNEFMSYFAEARNYLERVKVKDPRRNKVDWVNPLYMAYNILGNTIKAQELESLINK</sequence>
<reference evidence="3 4" key="1">
    <citation type="submission" date="2014-07" db="EMBL/GenBank/DDBJ databases">
        <authorList>
            <person name="McCorrison J."/>
            <person name="Sanka R."/>
            <person name="Torralba M."/>
            <person name="Gillis M."/>
            <person name="Haft D.H."/>
            <person name="Methe B."/>
            <person name="Sutton G."/>
            <person name="Nelson K.E."/>
        </authorList>
    </citation>
    <scope>NUCLEOTIDE SEQUENCE [LARGE SCALE GENOMIC DNA]</scope>
    <source>
        <strain evidence="3 4">DNF00882</strain>
    </source>
</reference>
<dbReference type="PROSITE" id="PS50005">
    <property type="entry name" value="TPR"/>
    <property type="match status" value="1"/>
</dbReference>
<organism evidence="3 4">
    <name type="scientific">Prevotella disiens DNF00882</name>
    <dbReference type="NCBI Taxonomy" id="1401075"/>
    <lineage>
        <taxon>Bacteria</taxon>
        <taxon>Pseudomonadati</taxon>
        <taxon>Bacteroidota</taxon>
        <taxon>Bacteroidia</taxon>
        <taxon>Bacteroidales</taxon>
        <taxon>Prevotellaceae</taxon>
        <taxon>Prevotella</taxon>
    </lineage>
</organism>
<name>A0A096AP38_9BACT</name>
<dbReference type="InterPro" id="IPR011990">
    <property type="entry name" value="TPR-like_helical_dom_sf"/>
</dbReference>
<gene>
    <name evidence="3" type="ORF">HMPREF0654_09010</name>
</gene>
<dbReference type="SUPFAM" id="SSF48452">
    <property type="entry name" value="TPR-like"/>
    <property type="match status" value="1"/>
</dbReference>
<dbReference type="AlphaFoldDB" id="A0A096AP38"/>
<dbReference type="Proteomes" id="UP000029538">
    <property type="component" value="Unassembled WGS sequence"/>
</dbReference>
<dbReference type="RefSeq" id="WP_036884130.1">
    <property type="nucleotide sequence ID" value="NZ_JRNR01000093.1"/>
</dbReference>
<keyword evidence="1" id="KW-0802">TPR repeat</keyword>
<protein>
    <submittedName>
        <fullName evidence="3">Uncharacterized protein</fullName>
    </submittedName>
</protein>
<accession>A0A096AP38</accession>
<dbReference type="Gene3D" id="1.25.40.10">
    <property type="entry name" value="Tetratricopeptide repeat domain"/>
    <property type="match status" value="1"/>
</dbReference>
<evidence type="ECO:0000256" key="2">
    <source>
        <dbReference type="SAM" id="SignalP"/>
    </source>
</evidence>
<evidence type="ECO:0000256" key="1">
    <source>
        <dbReference type="PROSITE-ProRule" id="PRU00339"/>
    </source>
</evidence>
<dbReference type="InterPro" id="IPR019734">
    <property type="entry name" value="TPR_rpt"/>
</dbReference>
<feature type="chain" id="PRO_5001924861" evidence="2">
    <location>
        <begin position="20"/>
        <end position="366"/>
    </location>
</feature>
<proteinExistence type="predicted"/>